<feature type="region of interest" description="Disordered" evidence="1">
    <location>
        <begin position="46"/>
        <end position="79"/>
    </location>
</feature>
<evidence type="ECO:0000313" key="2">
    <source>
        <dbReference type="EMBL" id="KRY80589.1"/>
    </source>
</evidence>
<proteinExistence type="predicted"/>
<gene>
    <name evidence="2" type="ORF">T4D_8797</name>
</gene>
<sequence>MLERNHYFALELSGLYMLEILNLRVRRGYGSYGSDVRAGKSIRSTIRPQPCHTNYRRSNGQSKPNQVTHRNTPNYTTTTDVTTGPTYSLLIRRFPLPKPGCYLNKAFARLNKKTDLAIKIVKVALAAMMRYLGKEETSGTLQIIVRGKAVAVSEHYGGSSAAAAVNGWNEADKLKWLREEHFASYHFSF</sequence>
<comment type="caution">
    <text evidence="2">The sequence shown here is derived from an EMBL/GenBank/DDBJ whole genome shotgun (WGS) entry which is preliminary data.</text>
</comment>
<accession>A0A0V1F374</accession>
<feature type="compositionally biased region" description="Polar residues" evidence="1">
    <location>
        <begin position="56"/>
        <end position="66"/>
    </location>
</feature>
<evidence type="ECO:0000256" key="1">
    <source>
        <dbReference type="SAM" id="MobiDB-lite"/>
    </source>
</evidence>
<feature type="compositionally biased region" description="Low complexity" evidence="1">
    <location>
        <begin position="67"/>
        <end position="79"/>
    </location>
</feature>
<dbReference type="AlphaFoldDB" id="A0A0V1F374"/>
<organism evidence="2 3">
    <name type="scientific">Trichinella pseudospiralis</name>
    <name type="common">Parasitic roundworm</name>
    <dbReference type="NCBI Taxonomy" id="6337"/>
    <lineage>
        <taxon>Eukaryota</taxon>
        <taxon>Metazoa</taxon>
        <taxon>Ecdysozoa</taxon>
        <taxon>Nematoda</taxon>
        <taxon>Enoplea</taxon>
        <taxon>Dorylaimia</taxon>
        <taxon>Trichinellida</taxon>
        <taxon>Trichinellidae</taxon>
        <taxon>Trichinella</taxon>
    </lineage>
</organism>
<dbReference type="Proteomes" id="UP000054995">
    <property type="component" value="Unassembled WGS sequence"/>
</dbReference>
<dbReference type="OrthoDB" id="5934831at2759"/>
<evidence type="ECO:0000313" key="3">
    <source>
        <dbReference type="Proteomes" id="UP000054995"/>
    </source>
</evidence>
<reference evidence="2 3" key="1">
    <citation type="submission" date="2015-01" db="EMBL/GenBank/DDBJ databases">
        <title>Evolution of Trichinella species and genotypes.</title>
        <authorList>
            <person name="Korhonen P.K."/>
            <person name="Edoardo P."/>
            <person name="Giuseppe L.R."/>
            <person name="Gasser R.B."/>
        </authorList>
    </citation>
    <scope>NUCLEOTIDE SEQUENCE [LARGE SCALE GENOMIC DNA]</scope>
    <source>
        <strain evidence="2">ISS470</strain>
    </source>
</reference>
<keyword evidence="3" id="KW-1185">Reference proteome</keyword>
<dbReference type="EMBL" id="JYDT01000409">
    <property type="protein sequence ID" value="KRY80589.1"/>
    <property type="molecule type" value="Genomic_DNA"/>
</dbReference>
<name>A0A0V1F374_TRIPS</name>
<protein>
    <submittedName>
        <fullName evidence="2">Uncharacterized protein</fullName>
    </submittedName>
</protein>